<feature type="compositionally biased region" description="Basic and acidic residues" evidence="1">
    <location>
        <begin position="888"/>
        <end position="900"/>
    </location>
</feature>
<feature type="compositionally biased region" description="Basic and acidic residues" evidence="1">
    <location>
        <begin position="500"/>
        <end position="534"/>
    </location>
</feature>
<dbReference type="EMBL" id="GEEE01017281">
    <property type="protein sequence ID" value="JAP45944.1"/>
    <property type="molecule type" value="Transcribed_RNA"/>
</dbReference>
<proteinExistence type="predicted"/>
<feature type="region of interest" description="Disordered" evidence="1">
    <location>
        <begin position="438"/>
        <end position="698"/>
    </location>
</feature>
<dbReference type="GO" id="GO:0035267">
    <property type="term" value="C:NuA4 histone acetyltransferase complex"/>
    <property type="evidence" value="ECO:0007669"/>
    <property type="project" value="TreeGrafter"/>
</dbReference>
<feature type="region of interest" description="Disordered" evidence="1">
    <location>
        <begin position="861"/>
        <end position="920"/>
    </location>
</feature>
<feature type="region of interest" description="Disordered" evidence="1">
    <location>
        <begin position="1"/>
        <end position="20"/>
    </location>
</feature>
<gene>
    <name evidence="2" type="ORF">TR119887</name>
</gene>
<feature type="compositionally biased region" description="Basic and acidic residues" evidence="1">
    <location>
        <begin position="449"/>
        <end position="461"/>
    </location>
</feature>
<feature type="compositionally biased region" description="Polar residues" evidence="1">
    <location>
        <begin position="867"/>
        <end position="883"/>
    </location>
</feature>
<reference evidence="2" key="1">
    <citation type="submission" date="2016-01" db="EMBL/GenBank/DDBJ databases">
        <title>Reference transcriptome for the parasite Schistocephalus solidus: insights into the molecular evolution of parasitism.</title>
        <authorList>
            <person name="Hebert F.O."/>
            <person name="Grambauer S."/>
            <person name="Barber I."/>
            <person name="Landry C.R."/>
            <person name="Aubin-Horth N."/>
        </authorList>
    </citation>
    <scope>NUCLEOTIDE SEQUENCE</scope>
</reference>
<feature type="compositionally biased region" description="Basic and acidic residues" evidence="1">
    <location>
        <begin position="678"/>
        <end position="689"/>
    </location>
</feature>
<organism evidence="2">
    <name type="scientific">Schistocephalus solidus</name>
    <name type="common">Tapeworm</name>
    <dbReference type="NCBI Taxonomy" id="70667"/>
    <lineage>
        <taxon>Eukaryota</taxon>
        <taxon>Metazoa</taxon>
        <taxon>Spiralia</taxon>
        <taxon>Lophotrochozoa</taxon>
        <taxon>Platyhelminthes</taxon>
        <taxon>Cestoda</taxon>
        <taxon>Eucestoda</taxon>
        <taxon>Diphyllobothriidea</taxon>
        <taxon>Diphyllobothriidae</taxon>
        <taxon>Schistocephalus</taxon>
    </lineage>
</organism>
<sequence>MSTSYLHRKQRSTSPPRDLMTARKLKKRATVAAALMVRDSPAATAKSLPPKPLFPVAAVPLPLPSSSIGEPLKAVPSPALLGPGCGPGVWPLRERLALASALLDTDNQQLTWPAISRRLGRLFPASSSAGRPATWCSARACARQYSLLLDSAELIKRSQAEAEHQASKTGAPAPPATLFLGDAGGSLSLAETIAKRLTAERVDELRGLIVASQRQHKFLKDKLAELESGAVEDQMVERLWAAIQRNCLADGKIMTDLPSKLEEGEAEDEEVRDFLREVTCWPDPTSTPAAVWTCTYGPSRAGVATGLPSVTKFVSSSPSVTTITTPTRRTDTTATDEDQRNVLKELTTKKSSNCSLANLVVEVARNRLAGATRASCASAVEERLNALSPTRRSILLRLVNKKRKKRPGRPSRDDMAARRMLFELANRAAADVAAKAAAASSPAAVTVPHETESNERSRSRSPDAAVEGSPTGSAASRSTASTTVMWESDGEADEGQPVNKARESVTKSQQPEEAKVETEVDQHFDPHLKEERETGVAIETDGAPIDAFLPQPQVSLSPLKPALKVSSPDVKSTGEDGVISPRPRSIQSISTHSSPPSTGDKATVSPCKETDSQHQQSPPSPPPPPPSAPPPSPPPQLPPADRNLNLSPTLEAGATGEHRSLRLRLSRQNGNLTVRQVAEAKEQPSEEKGTATGEGGQPNFSCALTTGLRLRLSLSPLPSSGGACGTAPVLLSPGCEAAGWEEEITEASRSDPLGTAWERWASEILDAFQSRILSIQRVARTMPRSRTPNHNLLFDLAETLVLSAAQDAARQCDVTPRREFLVHRILLRLTMAVLGSRRESQNDCQLTPELAQKIYIHMAPELDSPAPSGSPQPAFTLSSTVSPVENADPSKNEAVDDTGSRCKRRSSDINAKAAGKRRRE</sequence>
<dbReference type="AlphaFoldDB" id="A0A0X3P1Q8"/>
<feature type="compositionally biased region" description="Pro residues" evidence="1">
    <location>
        <begin position="618"/>
        <end position="638"/>
    </location>
</feature>
<name>A0A0X3P1Q8_SCHSO</name>
<evidence type="ECO:0008006" key="3">
    <source>
        <dbReference type="Google" id="ProtNLM"/>
    </source>
</evidence>
<feature type="compositionally biased region" description="Low complexity" evidence="1">
    <location>
        <begin position="471"/>
        <end position="483"/>
    </location>
</feature>
<feature type="compositionally biased region" description="Low complexity" evidence="1">
    <location>
        <begin position="579"/>
        <end position="590"/>
    </location>
</feature>
<feature type="compositionally biased region" description="Basic residues" evidence="1">
    <location>
        <begin position="1"/>
        <end position="11"/>
    </location>
</feature>
<dbReference type="PANTHER" id="PTHR15398:SF4">
    <property type="entry name" value="BROMODOMAIN-CONTAINING PROTEIN 8 ISOFORM X1"/>
    <property type="match status" value="1"/>
</dbReference>
<accession>A0A0X3P1Q8</accession>
<dbReference type="PANTHER" id="PTHR15398">
    <property type="entry name" value="BROMODOMAIN-CONTAINING PROTEIN 8"/>
    <property type="match status" value="1"/>
</dbReference>
<protein>
    <recommendedName>
        <fullName evidence="3">Bromodomain-containing protein 8</fullName>
    </recommendedName>
</protein>
<evidence type="ECO:0000256" key="1">
    <source>
        <dbReference type="SAM" id="MobiDB-lite"/>
    </source>
</evidence>
<evidence type="ECO:0000313" key="2">
    <source>
        <dbReference type="EMBL" id="JAP45944.1"/>
    </source>
</evidence>